<dbReference type="GO" id="GO:0003677">
    <property type="term" value="F:DNA binding"/>
    <property type="evidence" value="ECO:0007669"/>
    <property type="project" value="UniProtKB-UniRule"/>
</dbReference>
<dbReference type="InterPro" id="IPR009057">
    <property type="entry name" value="Homeodomain-like_sf"/>
</dbReference>
<name>A0A173SBZ0_9FIRM</name>
<accession>A0A173SBZ0</accession>
<dbReference type="RefSeq" id="WP_055182525.1">
    <property type="nucleotide sequence ID" value="NZ_BLYK01000127.1"/>
</dbReference>
<evidence type="ECO:0000256" key="1">
    <source>
        <dbReference type="ARBA" id="ARBA00023125"/>
    </source>
</evidence>
<dbReference type="GO" id="GO:0016301">
    <property type="term" value="F:kinase activity"/>
    <property type="evidence" value="ECO:0007669"/>
    <property type="project" value="UniProtKB-KW"/>
</dbReference>
<feature type="domain" description="HTH tetR-type" evidence="3">
    <location>
        <begin position="3"/>
        <end position="63"/>
    </location>
</feature>
<dbReference type="PROSITE" id="PS50977">
    <property type="entry name" value="HTH_TETR_2"/>
    <property type="match status" value="1"/>
</dbReference>
<dbReference type="Pfam" id="PF00440">
    <property type="entry name" value="TetR_N"/>
    <property type="match status" value="1"/>
</dbReference>
<dbReference type="Proteomes" id="UP000283700">
    <property type="component" value="Unassembled WGS sequence"/>
</dbReference>
<evidence type="ECO:0000256" key="2">
    <source>
        <dbReference type="PROSITE-ProRule" id="PRU00335"/>
    </source>
</evidence>
<reference evidence="7 8" key="1">
    <citation type="submission" date="2015-09" db="EMBL/GenBank/DDBJ databases">
        <authorList>
            <consortium name="Pathogen Informatics"/>
        </authorList>
    </citation>
    <scope>NUCLEOTIDE SEQUENCE [LARGE SCALE GENOMIC DNA]</scope>
    <source>
        <strain evidence="5 8">2789STDY5834835</strain>
        <strain evidence="4 7">2789STDY5834966</strain>
    </source>
</reference>
<dbReference type="PANTHER" id="PTHR43479:SF7">
    <property type="entry name" value="TETR-FAMILY TRANSCRIPTIONAL REGULATOR"/>
    <property type="match status" value="1"/>
</dbReference>
<keyword evidence="1 2" id="KW-0238">DNA-binding</keyword>
<evidence type="ECO:0000259" key="3">
    <source>
        <dbReference type="PROSITE" id="PS50977"/>
    </source>
</evidence>
<keyword evidence="4" id="KW-0808">Transferase</keyword>
<reference evidence="6 9" key="2">
    <citation type="submission" date="2018-08" db="EMBL/GenBank/DDBJ databases">
        <title>A genome reference for cultivated species of the human gut microbiota.</title>
        <authorList>
            <person name="Zou Y."/>
            <person name="Xue W."/>
            <person name="Luo G."/>
        </authorList>
    </citation>
    <scope>NUCLEOTIDE SEQUENCE [LARGE SCALE GENOMIC DNA]</scope>
    <source>
        <strain evidence="6 9">AF31-17AC</strain>
    </source>
</reference>
<dbReference type="EMBL" id="CYYC01000007">
    <property type="protein sequence ID" value="CUM87811.1"/>
    <property type="molecule type" value="Genomic_DNA"/>
</dbReference>
<organism evidence="4 7">
    <name type="scientific">Anaerobutyricum hallii</name>
    <dbReference type="NCBI Taxonomy" id="39488"/>
    <lineage>
        <taxon>Bacteria</taxon>
        <taxon>Bacillati</taxon>
        <taxon>Bacillota</taxon>
        <taxon>Clostridia</taxon>
        <taxon>Lachnospirales</taxon>
        <taxon>Lachnospiraceae</taxon>
        <taxon>Anaerobutyricum</taxon>
    </lineage>
</organism>
<keyword evidence="4" id="KW-0418">Kinase</keyword>
<dbReference type="OrthoDB" id="9810250at2"/>
<dbReference type="Gene3D" id="1.10.357.10">
    <property type="entry name" value="Tetracycline Repressor, domain 2"/>
    <property type="match status" value="1"/>
</dbReference>
<dbReference type="Pfam" id="PF14278">
    <property type="entry name" value="TetR_C_8"/>
    <property type="match status" value="1"/>
</dbReference>
<protein>
    <submittedName>
        <fullName evidence="4">Probable dihydroxyacetone kinase regulator</fullName>
    </submittedName>
    <submittedName>
        <fullName evidence="6">TetR family transcriptional regulator</fullName>
    </submittedName>
</protein>
<dbReference type="PANTHER" id="PTHR43479">
    <property type="entry name" value="ACREF/ENVCD OPERON REPRESSOR-RELATED"/>
    <property type="match status" value="1"/>
</dbReference>
<gene>
    <name evidence="6" type="ORF">DWZ29_14900</name>
    <name evidence="5" type="ORF">ERS852450_02639</name>
    <name evidence="4" type="ORF">ERS852578_00815</name>
</gene>
<evidence type="ECO:0000313" key="7">
    <source>
        <dbReference type="Proteomes" id="UP000095390"/>
    </source>
</evidence>
<feature type="DNA-binding region" description="H-T-H motif" evidence="2">
    <location>
        <begin position="26"/>
        <end position="45"/>
    </location>
</feature>
<dbReference type="AlphaFoldDB" id="A0A173SBZ0"/>
<proteinExistence type="predicted"/>
<dbReference type="EMBL" id="QRQO01000063">
    <property type="protein sequence ID" value="RHN08195.1"/>
    <property type="molecule type" value="Genomic_DNA"/>
</dbReference>
<dbReference type="SUPFAM" id="SSF46689">
    <property type="entry name" value="Homeodomain-like"/>
    <property type="match status" value="1"/>
</dbReference>
<evidence type="ECO:0000313" key="8">
    <source>
        <dbReference type="Proteomes" id="UP000095679"/>
    </source>
</evidence>
<dbReference type="Proteomes" id="UP000095679">
    <property type="component" value="Unassembled WGS sequence"/>
</dbReference>
<evidence type="ECO:0000313" key="5">
    <source>
        <dbReference type="EMBL" id="CUO90665.1"/>
    </source>
</evidence>
<evidence type="ECO:0000313" key="9">
    <source>
        <dbReference type="Proteomes" id="UP000283700"/>
    </source>
</evidence>
<sequence length="175" mass="20848">MRQKTETMLCVAFMELLKKCPFSKITIQKLAGQCGVNRQTFYYHFDNIYDLMSKAFEYELVHESRIYEEVTWEYAINSFLQWMKENRVIIRNILANAELPYLKRAMYPLIAKSISCGSFVQENEQSAIKQQEEFCINFLTIGITQYVLEWVESDFRESIEDIVDHMSWLLQKVYS</sequence>
<evidence type="ECO:0000313" key="6">
    <source>
        <dbReference type="EMBL" id="RHN08195.1"/>
    </source>
</evidence>
<evidence type="ECO:0000313" key="4">
    <source>
        <dbReference type="EMBL" id="CUM87811.1"/>
    </source>
</evidence>
<dbReference type="InterPro" id="IPR039532">
    <property type="entry name" value="TetR_C_Firmicutes"/>
</dbReference>
<dbReference type="Proteomes" id="UP000095390">
    <property type="component" value="Unassembled WGS sequence"/>
</dbReference>
<dbReference type="InterPro" id="IPR001647">
    <property type="entry name" value="HTH_TetR"/>
</dbReference>
<dbReference type="EMBL" id="CYZL01000029">
    <property type="protein sequence ID" value="CUO90665.1"/>
    <property type="molecule type" value="Genomic_DNA"/>
</dbReference>
<dbReference type="InterPro" id="IPR050624">
    <property type="entry name" value="HTH-type_Tx_Regulator"/>
</dbReference>